<protein>
    <submittedName>
        <fullName evidence="1">Uncharacterized protein</fullName>
    </submittedName>
</protein>
<dbReference type="AlphaFoldDB" id="A0A9P8CF97"/>
<sequence length="143" mass="16413">MLALQGLVEKARCVSGEVQKGIIRAGLPRHHYPFEPRQKQVDAIWHLVSKKEDLHLTAKTSFARVPYSRQRRCFVTMASALSSSLWIELDRSSTSRSKGFLARDPCLSMARRTRLIHWPKILKWGCTLISLWVQRSQPVGFGR</sequence>
<dbReference type="Proteomes" id="UP000887226">
    <property type="component" value="Unassembled WGS sequence"/>
</dbReference>
<evidence type="ECO:0000313" key="2">
    <source>
        <dbReference type="Proteomes" id="UP000887226"/>
    </source>
</evidence>
<proteinExistence type="predicted"/>
<evidence type="ECO:0000313" key="1">
    <source>
        <dbReference type="EMBL" id="KAG9244515.1"/>
    </source>
</evidence>
<gene>
    <name evidence="1" type="ORF">BJ878DRAFT_65355</name>
</gene>
<reference evidence="1" key="1">
    <citation type="journal article" date="2021" name="IMA Fungus">
        <title>Genomic characterization of three marine fungi, including Emericellopsis atlantica sp. nov. with signatures of a generalist lifestyle and marine biomass degradation.</title>
        <authorList>
            <person name="Hagestad O.C."/>
            <person name="Hou L."/>
            <person name="Andersen J.H."/>
            <person name="Hansen E.H."/>
            <person name="Altermark B."/>
            <person name="Li C."/>
            <person name="Kuhnert E."/>
            <person name="Cox R.J."/>
            <person name="Crous P.W."/>
            <person name="Spatafora J.W."/>
            <person name="Lail K."/>
            <person name="Amirebrahimi M."/>
            <person name="Lipzen A."/>
            <person name="Pangilinan J."/>
            <person name="Andreopoulos W."/>
            <person name="Hayes R.D."/>
            <person name="Ng V."/>
            <person name="Grigoriev I.V."/>
            <person name="Jackson S.A."/>
            <person name="Sutton T.D.S."/>
            <person name="Dobson A.D.W."/>
            <person name="Rama T."/>
        </authorList>
    </citation>
    <scope>NUCLEOTIDE SEQUENCE</scope>
    <source>
        <strain evidence="1">TRa3180A</strain>
    </source>
</reference>
<organism evidence="1 2">
    <name type="scientific">Calycina marina</name>
    <dbReference type="NCBI Taxonomy" id="1763456"/>
    <lineage>
        <taxon>Eukaryota</taxon>
        <taxon>Fungi</taxon>
        <taxon>Dikarya</taxon>
        <taxon>Ascomycota</taxon>
        <taxon>Pezizomycotina</taxon>
        <taxon>Leotiomycetes</taxon>
        <taxon>Helotiales</taxon>
        <taxon>Pezizellaceae</taxon>
        <taxon>Calycina</taxon>
    </lineage>
</organism>
<dbReference type="OrthoDB" id="10378584at2759"/>
<name>A0A9P8CF97_9HELO</name>
<accession>A0A9P8CF97</accession>
<comment type="caution">
    <text evidence="1">The sequence shown here is derived from an EMBL/GenBank/DDBJ whole genome shotgun (WGS) entry which is preliminary data.</text>
</comment>
<keyword evidence="2" id="KW-1185">Reference proteome</keyword>
<dbReference type="EMBL" id="MU253900">
    <property type="protein sequence ID" value="KAG9244515.1"/>
    <property type="molecule type" value="Genomic_DNA"/>
</dbReference>